<dbReference type="RefSeq" id="WP_198822852.1">
    <property type="nucleotide sequence ID" value="NZ_JAEKCZ010000026.1"/>
</dbReference>
<organism evidence="1 2">
    <name type="scientific">Pseudomonas psychrophila</name>
    <dbReference type="NCBI Taxonomy" id="122355"/>
    <lineage>
        <taxon>Bacteria</taxon>
        <taxon>Pseudomonadati</taxon>
        <taxon>Pseudomonadota</taxon>
        <taxon>Gammaproteobacteria</taxon>
        <taxon>Pseudomonadales</taxon>
        <taxon>Pseudomonadaceae</taxon>
        <taxon>Pseudomonas</taxon>
    </lineage>
</organism>
<sequence length="286" mass="30804">MATENVFVTSDTTDLVRAPKSTADAILDNVSTTVHLKSGQPAAPALEMGDYIESDLDAKRVPISLDSLIGLYAVATGQLTHVNMGSCPDILEGAQIRDAECPACQLLLAADAELRNSGVILKDFLASASAGNQIIERGMEACESEHGLHSPTLQEKMKFKTLSGSDLELDLRDIRHTLILGGDAQSFSFNPLEAARKSPEFMVQMLEQSAGVKLNDAKKTVMLTILANLPEGATMRDLYEAIQLEEATSIGIKPEQYEALAPLLEALGRMQAEGVHAHLFDQRSKA</sequence>
<dbReference type="AlphaFoldDB" id="A0A8I1FXT2"/>
<gene>
    <name evidence="1" type="ORF">JFT45_22065</name>
</gene>
<accession>A0A8I1FXT2</accession>
<dbReference type="Proteomes" id="UP000658390">
    <property type="component" value="Unassembled WGS sequence"/>
</dbReference>
<comment type="caution">
    <text evidence="1">The sequence shown here is derived from an EMBL/GenBank/DDBJ whole genome shotgun (WGS) entry which is preliminary data.</text>
</comment>
<evidence type="ECO:0000313" key="1">
    <source>
        <dbReference type="EMBL" id="MBJ2259190.1"/>
    </source>
</evidence>
<proteinExistence type="predicted"/>
<reference evidence="1" key="1">
    <citation type="submission" date="2020-12" db="EMBL/GenBank/DDBJ databases">
        <title>Antibiotic resistance and phylogeny of Pseudomonas spp. isolated over three decades from chicken meat in the Norwegian food chain.</title>
        <authorList>
            <person name="Moen B."/>
        </authorList>
    </citation>
    <scope>NUCLEOTIDE SEQUENCE</scope>
    <source>
        <strain evidence="1">MF6762</strain>
    </source>
</reference>
<name>A0A8I1FXT2_9PSED</name>
<evidence type="ECO:0000313" key="2">
    <source>
        <dbReference type="Proteomes" id="UP000658390"/>
    </source>
</evidence>
<dbReference type="EMBL" id="JAEKCZ010000026">
    <property type="protein sequence ID" value="MBJ2259190.1"/>
    <property type="molecule type" value="Genomic_DNA"/>
</dbReference>
<protein>
    <submittedName>
        <fullName evidence="1">Uncharacterized protein</fullName>
    </submittedName>
</protein>